<feature type="domain" description="Glycosyltransferase subfamily 4-like N-terminal" evidence="2">
    <location>
        <begin position="77"/>
        <end position="185"/>
    </location>
</feature>
<dbReference type="Pfam" id="PF00534">
    <property type="entry name" value="Glycos_transf_1"/>
    <property type="match status" value="1"/>
</dbReference>
<dbReference type="GO" id="GO:0016757">
    <property type="term" value="F:glycosyltransferase activity"/>
    <property type="evidence" value="ECO:0007669"/>
    <property type="project" value="InterPro"/>
</dbReference>
<gene>
    <name evidence="3" type="ORF">E0D97_06170</name>
</gene>
<dbReference type="PANTHER" id="PTHR45947">
    <property type="entry name" value="SULFOQUINOVOSYL TRANSFERASE SQD2"/>
    <property type="match status" value="1"/>
</dbReference>
<dbReference type="Gene3D" id="3.40.50.2000">
    <property type="entry name" value="Glycogen Phosphorylase B"/>
    <property type="match status" value="2"/>
</dbReference>
<evidence type="ECO:0000313" key="3">
    <source>
        <dbReference type="EMBL" id="TCD15131.1"/>
    </source>
</evidence>
<dbReference type="Pfam" id="PF13439">
    <property type="entry name" value="Glyco_transf_4"/>
    <property type="match status" value="1"/>
</dbReference>
<keyword evidence="4" id="KW-1185">Reference proteome</keyword>
<dbReference type="Proteomes" id="UP000291301">
    <property type="component" value="Unassembled WGS sequence"/>
</dbReference>
<name>A0A4R0PCE0_9HYPH</name>
<dbReference type="PANTHER" id="PTHR45947:SF14">
    <property type="entry name" value="SLL1723 PROTEIN"/>
    <property type="match status" value="1"/>
</dbReference>
<dbReference type="InterPro" id="IPR050194">
    <property type="entry name" value="Glycosyltransferase_grp1"/>
</dbReference>
<dbReference type="SUPFAM" id="SSF53756">
    <property type="entry name" value="UDP-Glycosyltransferase/glycogen phosphorylase"/>
    <property type="match status" value="1"/>
</dbReference>
<dbReference type="InterPro" id="IPR001296">
    <property type="entry name" value="Glyco_trans_1"/>
</dbReference>
<evidence type="ECO:0000259" key="2">
    <source>
        <dbReference type="Pfam" id="PF13439"/>
    </source>
</evidence>
<dbReference type="InterPro" id="IPR028098">
    <property type="entry name" value="Glyco_trans_4-like_N"/>
</dbReference>
<evidence type="ECO:0000259" key="1">
    <source>
        <dbReference type="Pfam" id="PF00534"/>
    </source>
</evidence>
<comment type="caution">
    <text evidence="3">The sequence shown here is derived from an EMBL/GenBank/DDBJ whole genome shotgun (WGS) entry which is preliminary data.</text>
</comment>
<organism evidence="3 4">
    <name type="scientific">Oricola cellulosilytica</name>
    <dbReference type="NCBI Taxonomy" id="1429082"/>
    <lineage>
        <taxon>Bacteria</taxon>
        <taxon>Pseudomonadati</taxon>
        <taxon>Pseudomonadota</taxon>
        <taxon>Alphaproteobacteria</taxon>
        <taxon>Hyphomicrobiales</taxon>
        <taxon>Ahrensiaceae</taxon>
        <taxon>Oricola</taxon>
    </lineage>
</organism>
<keyword evidence="3" id="KW-0808">Transferase</keyword>
<protein>
    <submittedName>
        <fullName evidence="3">Glycosyltransferase</fullName>
    </submittedName>
</protein>
<sequence>MLVIAAPDFTRPSETFIRNHVRTIAPGETAIMCLSENTVPGFSGPMLAGLRPSWSSPGPLLRRFLIGIYNTLSLRFAAGLFPQQSRRVISFLNGLPSPVVLAEYGPTGCYLLDSCLRTDTPLYVHFHGYDASLLMGRELWLRHYRRLFQLCDGVIVPSVFLRSKLVAAGCDNTKISVCPCGIDPEFFATGSQRPSGIVAVGRLVPKKAPLNTIKAFGLIAERFPQTRLHFIGDGPLLEACRDGIAALGLQRRVLLYGAQDHENVARFMSEAAIFVQHSVTAANGDTEGLPVSMLEAMAAGLPVVSTRHAGISEAVVGGVTGLLVEEHDIDAMAAAMAELLNDPARAGKMGKAGRERVLKNFTLEKSAMCLRSAMKLTVDSSLR</sequence>
<reference evidence="3 4" key="1">
    <citation type="journal article" date="2015" name="Antonie Van Leeuwenhoek">
        <title>Oricola cellulosilytica gen. nov., sp. nov., a cellulose-degrading bacterium of the family Phyllobacteriaceae isolated from surface seashore water, and emended descriptions of Mesorhizobium loti and Phyllobacterium myrsinacearum.</title>
        <authorList>
            <person name="Hameed A."/>
            <person name="Shahina M."/>
            <person name="Lai W.A."/>
            <person name="Lin S.Y."/>
            <person name="Young L.S."/>
            <person name="Liu Y.C."/>
            <person name="Hsu Y.H."/>
            <person name="Young C.C."/>
        </authorList>
    </citation>
    <scope>NUCLEOTIDE SEQUENCE [LARGE SCALE GENOMIC DNA]</scope>
    <source>
        <strain evidence="3 4">KCTC 52183</strain>
    </source>
</reference>
<dbReference type="EMBL" id="SJST01000002">
    <property type="protein sequence ID" value="TCD15131.1"/>
    <property type="molecule type" value="Genomic_DNA"/>
</dbReference>
<dbReference type="AlphaFoldDB" id="A0A4R0PCE0"/>
<proteinExistence type="predicted"/>
<evidence type="ECO:0000313" key="4">
    <source>
        <dbReference type="Proteomes" id="UP000291301"/>
    </source>
</evidence>
<feature type="domain" description="Glycosyl transferase family 1" evidence="1">
    <location>
        <begin position="196"/>
        <end position="356"/>
    </location>
</feature>
<accession>A0A4R0PCE0</accession>